<accession>A0ABX6EE37</accession>
<dbReference type="PANTHER" id="PTHR34139:SF1">
    <property type="entry name" value="RNASE MJ1380-RELATED"/>
    <property type="match status" value="1"/>
</dbReference>
<evidence type="ECO:0000256" key="4">
    <source>
        <dbReference type="ARBA" id="ARBA00022741"/>
    </source>
</evidence>
<keyword evidence="3" id="KW-0540">Nuclease</keyword>
<keyword evidence="7" id="KW-1185">Reference proteome</keyword>
<evidence type="ECO:0000256" key="3">
    <source>
        <dbReference type="ARBA" id="ARBA00022722"/>
    </source>
</evidence>
<dbReference type="EMBL" id="CP044328">
    <property type="protein sequence ID" value="QGM93098.1"/>
    <property type="molecule type" value="Genomic_DNA"/>
</dbReference>
<name>A0ABX6EE37_9HYPH</name>
<evidence type="ECO:0000313" key="7">
    <source>
        <dbReference type="Proteomes" id="UP000424673"/>
    </source>
</evidence>
<gene>
    <name evidence="6" type="ORF">F7D13_03165</name>
</gene>
<keyword evidence="2" id="KW-1277">Toxin-antitoxin system</keyword>
<keyword evidence="1" id="KW-0597">Phosphoprotein</keyword>
<sequence length="119" mass="13549">MAREFLHAIDDILDAIAGIEDATRGKNLADYRQQWLLRHAIQRAIEIISEASRAIPDEVKATQPTIPWRSVRAIGNVLRHEYQGLSDQIIWNVVVDELPKLKKAITHIRNKFDTTGPSK</sequence>
<organism evidence="6 7">
    <name type="scientific">Methylocystis rosea</name>
    <dbReference type="NCBI Taxonomy" id="173366"/>
    <lineage>
        <taxon>Bacteria</taxon>
        <taxon>Pseudomonadati</taxon>
        <taxon>Pseudomonadota</taxon>
        <taxon>Alphaproteobacteria</taxon>
        <taxon>Hyphomicrobiales</taxon>
        <taxon>Methylocystaceae</taxon>
        <taxon>Methylocystis</taxon>
    </lineage>
</organism>
<evidence type="ECO:0000256" key="2">
    <source>
        <dbReference type="ARBA" id="ARBA00022649"/>
    </source>
</evidence>
<evidence type="ECO:0000313" key="6">
    <source>
        <dbReference type="EMBL" id="QGM93098.1"/>
    </source>
</evidence>
<reference evidence="6 7" key="2">
    <citation type="journal article" date="2021" name="AMB Express">
        <title>Isolation and characterisation of Methylocystis spp. for poly-3-hydroxybutyrate production using waste methane feedstocks.</title>
        <authorList>
            <person name="Rumah B.L."/>
            <person name="Stead C.E."/>
            <person name="Claxton Stevens B.H."/>
            <person name="Minton N.P."/>
            <person name="Grosse-Honebrink A."/>
            <person name="Zhang Y."/>
        </authorList>
    </citation>
    <scope>NUCLEOTIDE SEQUENCE [LARGE SCALE GENOMIC DNA]</scope>
    <source>
        <strain evidence="6 7">BRCS1</strain>
    </source>
</reference>
<dbReference type="InterPro" id="IPR051813">
    <property type="entry name" value="HepT_RNase_toxin"/>
</dbReference>
<dbReference type="InterPro" id="IPR008201">
    <property type="entry name" value="HepT-like"/>
</dbReference>
<dbReference type="Pfam" id="PF01934">
    <property type="entry name" value="HepT-like"/>
    <property type="match status" value="1"/>
</dbReference>
<dbReference type="Proteomes" id="UP000424673">
    <property type="component" value="Chromosome"/>
</dbReference>
<protein>
    <submittedName>
        <fullName evidence="6">DUF86 domain-containing protein</fullName>
    </submittedName>
</protein>
<proteinExistence type="predicted"/>
<evidence type="ECO:0000256" key="5">
    <source>
        <dbReference type="ARBA" id="ARBA00022801"/>
    </source>
</evidence>
<keyword evidence="5" id="KW-0378">Hydrolase</keyword>
<dbReference type="PANTHER" id="PTHR34139">
    <property type="entry name" value="UPF0331 PROTEIN MJ0127"/>
    <property type="match status" value="1"/>
</dbReference>
<reference evidence="7" key="1">
    <citation type="submission" date="2019-09" db="EMBL/GenBank/DDBJ databases">
        <title>Isolation and complete genome sequencing of Methylocystis species.</title>
        <authorList>
            <person name="Rumah B.L."/>
            <person name="Stead C.E."/>
            <person name="Stevens B.C."/>
            <person name="Minton N.P."/>
            <person name="Grosse-Honebrink A."/>
            <person name="Zhang Y."/>
        </authorList>
    </citation>
    <scope>NUCLEOTIDE SEQUENCE [LARGE SCALE GENOMIC DNA]</scope>
    <source>
        <strain evidence="7">BRCS1</strain>
    </source>
</reference>
<keyword evidence="4" id="KW-0547">Nucleotide-binding</keyword>
<dbReference type="RefSeq" id="WP_154450983.1">
    <property type="nucleotide sequence ID" value="NZ_CP044328.1"/>
</dbReference>
<evidence type="ECO:0000256" key="1">
    <source>
        <dbReference type="ARBA" id="ARBA00022553"/>
    </source>
</evidence>